<protein>
    <recommendedName>
        <fullName evidence="5">Membrane associated protein</fullName>
    </recommendedName>
</protein>
<evidence type="ECO:0000256" key="1">
    <source>
        <dbReference type="SAM" id="MobiDB-lite"/>
    </source>
</evidence>
<keyword evidence="2" id="KW-0812">Transmembrane</keyword>
<feature type="compositionally biased region" description="Basic and acidic residues" evidence="1">
    <location>
        <begin position="29"/>
        <end position="38"/>
    </location>
</feature>
<comment type="caution">
    <text evidence="3">The sequence shown here is derived from an EMBL/GenBank/DDBJ whole genome shotgun (WGS) entry which is preliminary data.</text>
</comment>
<accession>A0A2M9H6Z7</accession>
<proteinExistence type="predicted"/>
<dbReference type="EMBL" id="PEBI01000004">
    <property type="protein sequence ID" value="PJM72579.1"/>
    <property type="molecule type" value="Genomic_DNA"/>
</dbReference>
<dbReference type="OrthoDB" id="3232424at2"/>
<reference evidence="3 4" key="1">
    <citation type="submission" date="2017-10" db="EMBL/GenBank/DDBJ databases">
        <title>Draft genome sequences of strains TRE 1, TRE 9, TRE H and TRI 7, isolated from tamarins, belonging to four potential novel Bifidobacterium species.</title>
        <authorList>
            <person name="Mattarelli P."/>
            <person name="Modesto M."/>
            <person name="Puglisi E."/>
            <person name="Morelli L."/>
            <person name="Spezio C."/>
            <person name="Bonetti A."/>
            <person name="Sandri C."/>
        </authorList>
    </citation>
    <scope>NUCLEOTIDE SEQUENCE [LARGE SCALE GENOMIC DNA]</scope>
    <source>
        <strain evidence="4">TRE1</strain>
    </source>
</reference>
<feature type="transmembrane region" description="Helical" evidence="2">
    <location>
        <begin position="149"/>
        <end position="168"/>
    </location>
</feature>
<evidence type="ECO:0000313" key="4">
    <source>
        <dbReference type="Proteomes" id="UP000229095"/>
    </source>
</evidence>
<evidence type="ECO:0008006" key="5">
    <source>
        <dbReference type="Google" id="ProtNLM"/>
    </source>
</evidence>
<evidence type="ECO:0000256" key="2">
    <source>
        <dbReference type="SAM" id="Phobius"/>
    </source>
</evidence>
<keyword evidence="4" id="KW-1185">Reference proteome</keyword>
<feature type="transmembrane region" description="Helical" evidence="2">
    <location>
        <begin position="123"/>
        <end position="143"/>
    </location>
</feature>
<dbReference type="Proteomes" id="UP000229095">
    <property type="component" value="Unassembled WGS sequence"/>
</dbReference>
<gene>
    <name evidence="3" type="ORF">CS006_08360</name>
</gene>
<sequence>MVTVIDMTGNKNSNADASSSNTGPNDGSDMDRQWEDFLASHEGDLNDVARSRSARKFDKAARKAEKKAQFDVNDLKDDAFATPSYGRGPRDFQGRSWLDTDDVMDGDSTFTPPNPDLGPVNRAAALFVGMTTVGVLCLVASILVPSVSALLGSVGGVLTLLGAGGMFLRHRGHSETRRDEFDDGARV</sequence>
<keyword evidence="2" id="KW-0472">Membrane</keyword>
<feature type="region of interest" description="Disordered" evidence="1">
    <location>
        <begin position="1"/>
        <end position="38"/>
    </location>
</feature>
<organism evidence="3 4">
    <name type="scientific">Bifidobacterium primatium</name>
    <dbReference type="NCBI Taxonomy" id="2045438"/>
    <lineage>
        <taxon>Bacteria</taxon>
        <taxon>Bacillati</taxon>
        <taxon>Actinomycetota</taxon>
        <taxon>Actinomycetes</taxon>
        <taxon>Bifidobacteriales</taxon>
        <taxon>Bifidobacteriaceae</taxon>
        <taxon>Bifidobacterium</taxon>
    </lineage>
</organism>
<name>A0A2M9H6Z7_9BIFI</name>
<feature type="compositionally biased region" description="Low complexity" evidence="1">
    <location>
        <begin position="10"/>
        <end position="21"/>
    </location>
</feature>
<evidence type="ECO:0000313" key="3">
    <source>
        <dbReference type="EMBL" id="PJM72579.1"/>
    </source>
</evidence>
<keyword evidence="2" id="KW-1133">Transmembrane helix</keyword>
<dbReference type="AlphaFoldDB" id="A0A2M9H6Z7"/>